<sequence length="126" mass="12931">MPRGNSGGRSGSSGWCPASSSSSSSLRNRPKKVKSAPPPAPAPAPVQGNNGSFLGAVSVGIGWGAGSSIGHRLTGLLMPSSALVLSNIRQLLHLLLKLSLLLLHQMLTVLGTQKVVVVNPRPLLIV</sequence>
<evidence type="ECO:0000313" key="2">
    <source>
        <dbReference type="EMBL" id="GKU98173.1"/>
    </source>
</evidence>
<feature type="compositionally biased region" description="Low complexity" evidence="1">
    <location>
        <begin position="12"/>
        <end position="25"/>
    </location>
</feature>
<evidence type="ECO:0000256" key="1">
    <source>
        <dbReference type="SAM" id="MobiDB-lite"/>
    </source>
</evidence>
<keyword evidence="3" id="KW-1185">Reference proteome</keyword>
<dbReference type="Proteomes" id="UP001054252">
    <property type="component" value="Unassembled WGS sequence"/>
</dbReference>
<comment type="caution">
    <text evidence="2">The sequence shown here is derived from an EMBL/GenBank/DDBJ whole genome shotgun (WGS) entry which is preliminary data.</text>
</comment>
<dbReference type="EMBL" id="BPVZ01000012">
    <property type="protein sequence ID" value="GKU98173.1"/>
    <property type="molecule type" value="Genomic_DNA"/>
</dbReference>
<feature type="compositionally biased region" description="Gly residues" evidence="1">
    <location>
        <begin position="1"/>
        <end position="11"/>
    </location>
</feature>
<proteinExistence type="predicted"/>
<gene>
    <name evidence="2" type="ORF">SLEP1_g11207</name>
</gene>
<evidence type="ECO:0000313" key="3">
    <source>
        <dbReference type="Proteomes" id="UP001054252"/>
    </source>
</evidence>
<organism evidence="2 3">
    <name type="scientific">Rubroshorea leprosula</name>
    <dbReference type="NCBI Taxonomy" id="152421"/>
    <lineage>
        <taxon>Eukaryota</taxon>
        <taxon>Viridiplantae</taxon>
        <taxon>Streptophyta</taxon>
        <taxon>Embryophyta</taxon>
        <taxon>Tracheophyta</taxon>
        <taxon>Spermatophyta</taxon>
        <taxon>Magnoliopsida</taxon>
        <taxon>eudicotyledons</taxon>
        <taxon>Gunneridae</taxon>
        <taxon>Pentapetalae</taxon>
        <taxon>rosids</taxon>
        <taxon>malvids</taxon>
        <taxon>Malvales</taxon>
        <taxon>Dipterocarpaceae</taxon>
        <taxon>Rubroshorea</taxon>
    </lineage>
</organism>
<reference evidence="2 3" key="1">
    <citation type="journal article" date="2021" name="Commun. Biol.">
        <title>The genome of Shorea leprosula (Dipterocarpaceae) highlights the ecological relevance of drought in aseasonal tropical rainforests.</title>
        <authorList>
            <person name="Ng K.K.S."/>
            <person name="Kobayashi M.J."/>
            <person name="Fawcett J.A."/>
            <person name="Hatakeyama M."/>
            <person name="Paape T."/>
            <person name="Ng C.H."/>
            <person name="Ang C.C."/>
            <person name="Tnah L.H."/>
            <person name="Lee C.T."/>
            <person name="Nishiyama T."/>
            <person name="Sese J."/>
            <person name="O'Brien M.J."/>
            <person name="Copetti D."/>
            <person name="Mohd Noor M.I."/>
            <person name="Ong R.C."/>
            <person name="Putra M."/>
            <person name="Sireger I.Z."/>
            <person name="Indrioko S."/>
            <person name="Kosugi Y."/>
            <person name="Izuno A."/>
            <person name="Isagi Y."/>
            <person name="Lee S.L."/>
            <person name="Shimizu K.K."/>
        </authorList>
    </citation>
    <scope>NUCLEOTIDE SEQUENCE [LARGE SCALE GENOMIC DNA]</scope>
    <source>
        <strain evidence="2">214</strain>
    </source>
</reference>
<feature type="region of interest" description="Disordered" evidence="1">
    <location>
        <begin position="1"/>
        <end position="49"/>
    </location>
</feature>
<accession>A0AAV5IJU8</accession>
<protein>
    <submittedName>
        <fullName evidence="2">Uncharacterized protein</fullName>
    </submittedName>
</protein>
<dbReference type="AlphaFoldDB" id="A0AAV5IJU8"/>
<name>A0AAV5IJU8_9ROSI</name>